<evidence type="ECO:0000313" key="14">
    <source>
        <dbReference type="Proteomes" id="UP000824078"/>
    </source>
</evidence>
<evidence type="ECO:0000256" key="2">
    <source>
        <dbReference type="ARBA" id="ARBA00010441"/>
    </source>
</evidence>
<keyword evidence="6 12" id="KW-1133">Transmembrane helix</keyword>
<comment type="similarity">
    <text evidence="2 11">Belongs to the CDP-alcohol phosphatidyltransferase class-I family.</text>
</comment>
<keyword evidence="4 11" id="KW-0808">Transferase</keyword>
<dbReference type="AlphaFoldDB" id="A0A9D1HY28"/>
<dbReference type="Pfam" id="PF01066">
    <property type="entry name" value="CDP-OH_P_transf"/>
    <property type="match status" value="1"/>
</dbReference>
<gene>
    <name evidence="13" type="ORF">IAD17_04665</name>
</gene>
<accession>A0A9D1HY28</accession>
<dbReference type="Proteomes" id="UP000824078">
    <property type="component" value="Unassembled WGS sequence"/>
</dbReference>
<evidence type="ECO:0000256" key="12">
    <source>
        <dbReference type="SAM" id="Phobius"/>
    </source>
</evidence>
<feature type="transmembrane region" description="Helical" evidence="12">
    <location>
        <begin position="227"/>
        <end position="249"/>
    </location>
</feature>
<feature type="transmembrane region" description="Helical" evidence="12">
    <location>
        <begin position="180"/>
        <end position="207"/>
    </location>
</feature>
<dbReference type="GO" id="GO:0016780">
    <property type="term" value="F:phosphotransferase activity, for other substituted phosphate groups"/>
    <property type="evidence" value="ECO:0007669"/>
    <property type="project" value="InterPro"/>
</dbReference>
<evidence type="ECO:0000256" key="5">
    <source>
        <dbReference type="ARBA" id="ARBA00022692"/>
    </source>
</evidence>
<keyword evidence="7" id="KW-0443">Lipid metabolism</keyword>
<evidence type="ECO:0000256" key="1">
    <source>
        <dbReference type="ARBA" id="ARBA00004141"/>
    </source>
</evidence>
<reference evidence="13" key="2">
    <citation type="journal article" date="2021" name="PeerJ">
        <title>Extensive microbial diversity within the chicken gut microbiome revealed by metagenomics and culture.</title>
        <authorList>
            <person name="Gilroy R."/>
            <person name="Ravi A."/>
            <person name="Getino M."/>
            <person name="Pursley I."/>
            <person name="Horton D.L."/>
            <person name="Alikhan N.F."/>
            <person name="Baker D."/>
            <person name="Gharbi K."/>
            <person name="Hall N."/>
            <person name="Watson M."/>
            <person name="Adriaenssens E.M."/>
            <person name="Foster-Nyarko E."/>
            <person name="Jarju S."/>
            <person name="Secka A."/>
            <person name="Antonio M."/>
            <person name="Oren A."/>
            <person name="Chaudhuri R.R."/>
            <person name="La Ragione R."/>
            <person name="Hildebrand F."/>
            <person name="Pallen M.J."/>
        </authorList>
    </citation>
    <scope>NUCLEOTIDE SEQUENCE</scope>
    <source>
        <strain evidence="13">ChiHjej12B11-29160</strain>
    </source>
</reference>
<evidence type="ECO:0000256" key="7">
    <source>
        <dbReference type="ARBA" id="ARBA00023098"/>
    </source>
</evidence>
<dbReference type="Gene3D" id="1.20.120.1760">
    <property type="match status" value="1"/>
</dbReference>
<keyword evidence="8 12" id="KW-0472">Membrane</keyword>
<dbReference type="InterPro" id="IPR050324">
    <property type="entry name" value="CDP-alcohol_PTase-I"/>
</dbReference>
<dbReference type="EMBL" id="DVMQ01000015">
    <property type="protein sequence ID" value="HIU24192.1"/>
    <property type="molecule type" value="Genomic_DNA"/>
</dbReference>
<feature type="transmembrane region" description="Helical" evidence="12">
    <location>
        <begin position="135"/>
        <end position="159"/>
    </location>
</feature>
<evidence type="ECO:0000313" key="13">
    <source>
        <dbReference type="EMBL" id="HIU24192.1"/>
    </source>
</evidence>
<protein>
    <submittedName>
        <fullName evidence="13">CDP-alcohol phosphatidyltransferase family protein</fullName>
    </submittedName>
</protein>
<dbReference type="InterPro" id="IPR000462">
    <property type="entry name" value="CDP-OH_P_trans"/>
</dbReference>
<evidence type="ECO:0000256" key="8">
    <source>
        <dbReference type="ARBA" id="ARBA00023136"/>
    </source>
</evidence>
<evidence type="ECO:0000256" key="4">
    <source>
        <dbReference type="ARBA" id="ARBA00022679"/>
    </source>
</evidence>
<dbReference type="PROSITE" id="PS00379">
    <property type="entry name" value="CDP_ALCOHOL_P_TRANSF"/>
    <property type="match status" value="1"/>
</dbReference>
<dbReference type="GO" id="GO:0016020">
    <property type="term" value="C:membrane"/>
    <property type="evidence" value="ECO:0007669"/>
    <property type="project" value="UniProtKB-SubCell"/>
</dbReference>
<keyword evidence="9" id="KW-0594">Phospholipid biosynthesis</keyword>
<comment type="caution">
    <text evidence="13">The sequence shown here is derived from an EMBL/GenBank/DDBJ whole genome shotgun (WGS) entry which is preliminary data.</text>
</comment>
<evidence type="ECO:0000256" key="10">
    <source>
        <dbReference type="ARBA" id="ARBA00023264"/>
    </source>
</evidence>
<reference evidence="13" key="1">
    <citation type="submission" date="2020-10" db="EMBL/GenBank/DDBJ databases">
        <authorList>
            <person name="Gilroy R."/>
        </authorList>
    </citation>
    <scope>NUCLEOTIDE SEQUENCE</scope>
    <source>
        <strain evidence="13">ChiHjej12B11-29160</strain>
    </source>
</reference>
<organism evidence="13 14">
    <name type="scientific">Candidatus Coprovicinus avistercoris</name>
    <dbReference type="NCBI Taxonomy" id="2840754"/>
    <lineage>
        <taxon>Bacteria</taxon>
        <taxon>Bacillati</taxon>
        <taxon>Actinomycetota</taxon>
        <taxon>Coriobacteriia</taxon>
        <taxon>Coriobacteriales</taxon>
        <taxon>Coriobacteriaceae</taxon>
        <taxon>Coriobacteriaceae incertae sedis</taxon>
        <taxon>Candidatus Coprovicinus</taxon>
    </lineage>
</organism>
<comment type="subcellular location">
    <subcellularLocation>
        <location evidence="1">Membrane</location>
        <topology evidence="1">Multi-pass membrane protein</topology>
    </subcellularLocation>
</comment>
<dbReference type="PANTHER" id="PTHR14269:SF11">
    <property type="entry name" value="CDP-DIACYLGLYCEROL--GLYCEROL-3-PHOSPHATE 3-PHOSPHATIDYLTRANSFERASE"/>
    <property type="match status" value="1"/>
</dbReference>
<dbReference type="GO" id="GO:0046474">
    <property type="term" value="P:glycerophospholipid biosynthetic process"/>
    <property type="evidence" value="ECO:0007669"/>
    <property type="project" value="TreeGrafter"/>
</dbReference>
<keyword evidence="3" id="KW-0444">Lipid biosynthesis</keyword>
<feature type="transmembrane region" description="Helical" evidence="12">
    <location>
        <begin position="96"/>
        <end position="115"/>
    </location>
</feature>
<name>A0A9D1HY28_9ACTN</name>
<keyword evidence="10" id="KW-1208">Phospholipid metabolism</keyword>
<keyword evidence="5 12" id="KW-0812">Transmembrane</keyword>
<evidence type="ECO:0000256" key="11">
    <source>
        <dbReference type="RuleBase" id="RU003750"/>
    </source>
</evidence>
<evidence type="ECO:0000256" key="6">
    <source>
        <dbReference type="ARBA" id="ARBA00022989"/>
    </source>
</evidence>
<dbReference type="PANTHER" id="PTHR14269">
    <property type="entry name" value="CDP-DIACYLGLYCEROL--GLYCEROL-3-PHOSPHATE 3-PHOSPHATIDYLTRANSFERASE-RELATED"/>
    <property type="match status" value="1"/>
</dbReference>
<evidence type="ECO:0000256" key="3">
    <source>
        <dbReference type="ARBA" id="ARBA00022516"/>
    </source>
</evidence>
<dbReference type="InterPro" id="IPR048254">
    <property type="entry name" value="CDP_ALCOHOL_P_TRANSF_CS"/>
</dbReference>
<dbReference type="InterPro" id="IPR043130">
    <property type="entry name" value="CDP-OH_PTrfase_TM_dom"/>
</dbReference>
<sequence length="268" mass="29666">MFRFNSCEYLYYAEGATLAESKTKRVTKERIKNNLKNQADYDALKAQKNDLATDPVGTPNNPSTQIFTVANVITFCRLLLTFAFLYLFITGSNRMLALVLYAVAASTDFLDGQIARRTQTVSWVGKIMDPIMDRVLLFTGVLGLVATGELPLWMAVFVIGRDVYLAIGAQILQHYRRRPIDVVFVGKLTTALLMIGFCDLLLGIPVLQGTNLVTVSWLPLLNGESAALGMVFVYLGLVFSTITAVVYTIEGVKVIQRSHANNESHKEA</sequence>
<feature type="transmembrane region" description="Helical" evidence="12">
    <location>
        <begin position="66"/>
        <end position="89"/>
    </location>
</feature>
<evidence type="ECO:0000256" key="9">
    <source>
        <dbReference type="ARBA" id="ARBA00023209"/>
    </source>
</evidence>
<proteinExistence type="inferred from homology"/>